<evidence type="ECO:0000256" key="1">
    <source>
        <dbReference type="ARBA" id="ARBA00023015"/>
    </source>
</evidence>
<dbReference type="InterPro" id="IPR000524">
    <property type="entry name" value="Tscrpt_reg_HTH_GntR"/>
</dbReference>
<keyword evidence="3" id="KW-0804">Transcription</keyword>
<keyword evidence="7" id="KW-1185">Reference proteome</keyword>
<dbReference type="Proteomes" id="UP001596514">
    <property type="component" value="Unassembled WGS sequence"/>
</dbReference>
<dbReference type="CDD" id="cd07377">
    <property type="entry name" value="WHTH_GntR"/>
    <property type="match status" value="1"/>
</dbReference>
<organism evidence="6 7">
    <name type="scientific">Streptosporangium amethystogenes subsp. fukuiense</name>
    <dbReference type="NCBI Taxonomy" id="698418"/>
    <lineage>
        <taxon>Bacteria</taxon>
        <taxon>Bacillati</taxon>
        <taxon>Actinomycetota</taxon>
        <taxon>Actinomycetes</taxon>
        <taxon>Streptosporangiales</taxon>
        <taxon>Streptosporangiaceae</taxon>
        <taxon>Streptosporangium</taxon>
    </lineage>
</organism>
<dbReference type="InterPro" id="IPR050679">
    <property type="entry name" value="Bact_HTH_transcr_reg"/>
</dbReference>
<dbReference type="PANTHER" id="PTHR44846:SF1">
    <property type="entry name" value="MANNOSYL-D-GLYCERATE TRANSPORT_METABOLISM SYSTEM REPRESSOR MNGR-RELATED"/>
    <property type="match status" value="1"/>
</dbReference>
<dbReference type="SMART" id="SM00345">
    <property type="entry name" value="HTH_GNTR"/>
    <property type="match status" value="1"/>
</dbReference>
<sequence length="93" mass="10395">MIHFRPDQLKWEAVLAEIRRRIRDGEYRPGYPMPGAPRLAEEFEIAKRTAERVIDELKAAGEIYTIRGKGTFIADPATGGPPAEIDQGDQGSE</sequence>
<dbReference type="Pfam" id="PF00392">
    <property type="entry name" value="GntR"/>
    <property type="match status" value="1"/>
</dbReference>
<protein>
    <submittedName>
        <fullName evidence="6">Winged helix-turn-helix domain-containing protein</fullName>
    </submittedName>
</protein>
<feature type="region of interest" description="Disordered" evidence="4">
    <location>
        <begin position="71"/>
        <end position="93"/>
    </location>
</feature>
<dbReference type="Gene3D" id="1.10.10.10">
    <property type="entry name" value="Winged helix-like DNA-binding domain superfamily/Winged helix DNA-binding domain"/>
    <property type="match status" value="1"/>
</dbReference>
<dbReference type="RefSeq" id="WP_343969388.1">
    <property type="nucleotide sequence ID" value="NZ_BAAAGK010000078.1"/>
</dbReference>
<accession>A0ABW2SQU7</accession>
<keyword evidence="1" id="KW-0805">Transcription regulation</keyword>
<evidence type="ECO:0000313" key="7">
    <source>
        <dbReference type="Proteomes" id="UP001596514"/>
    </source>
</evidence>
<dbReference type="EMBL" id="JBHTEE010000001">
    <property type="protein sequence ID" value="MFC7598649.1"/>
    <property type="molecule type" value="Genomic_DNA"/>
</dbReference>
<dbReference type="PANTHER" id="PTHR44846">
    <property type="entry name" value="MANNOSYL-D-GLYCERATE TRANSPORT/METABOLISM SYSTEM REPRESSOR MNGR-RELATED"/>
    <property type="match status" value="1"/>
</dbReference>
<proteinExistence type="predicted"/>
<evidence type="ECO:0000313" key="6">
    <source>
        <dbReference type="EMBL" id="MFC7598649.1"/>
    </source>
</evidence>
<dbReference type="InterPro" id="IPR036390">
    <property type="entry name" value="WH_DNA-bd_sf"/>
</dbReference>
<comment type="caution">
    <text evidence="6">The sequence shown here is derived from an EMBL/GenBank/DDBJ whole genome shotgun (WGS) entry which is preliminary data.</text>
</comment>
<evidence type="ECO:0000256" key="4">
    <source>
        <dbReference type="SAM" id="MobiDB-lite"/>
    </source>
</evidence>
<dbReference type="PROSITE" id="PS50949">
    <property type="entry name" value="HTH_GNTR"/>
    <property type="match status" value="1"/>
</dbReference>
<dbReference type="SUPFAM" id="SSF46785">
    <property type="entry name" value="Winged helix' DNA-binding domain"/>
    <property type="match status" value="1"/>
</dbReference>
<name>A0ABW2SQU7_9ACTN</name>
<evidence type="ECO:0000259" key="5">
    <source>
        <dbReference type="PROSITE" id="PS50949"/>
    </source>
</evidence>
<reference evidence="7" key="1">
    <citation type="journal article" date="2019" name="Int. J. Syst. Evol. Microbiol.">
        <title>The Global Catalogue of Microorganisms (GCM) 10K type strain sequencing project: providing services to taxonomists for standard genome sequencing and annotation.</title>
        <authorList>
            <consortium name="The Broad Institute Genomics Platform"/>
            <consortium name="The Broad Institute Genome Sequencing Center for Infectious Disease"/>
            <person name="Wu L."/>
            <person name="Ma J."/>
        </authorList>
    </citation>
    <scope>NUCLEOTIDE SEQUENCE [LARGE SCALE GENOMIC DNA]</scope>
    <source>
        <strain evidence="7">JCM 10083</strain>
    </source>
</reference>
<dbReference type="InterPro" id="IPR036388">
    <property type="entry name" value="WH-like_DNA-bd_sf"/>
</dbReference>
<feature type="domain" description="HTH gntR-type" evidence="5">
    <location>
        <begin position="8"/>
        <end position="76"/>
    </location>
</feature>
<gene>
    <name evidence="6" type="ORF">ACFQVD_00865</name>
</gene>
<keyword evidence="2" id="KW-0238">DNA-binding</keyword>
<evidence type="ECO:0000256" key="2">
    <source>
        <dbReference type="ARBA" id="ARBA00023125"/>
    </source>
</evidence>
<evidence type="ECO:0000256" key="3">
    <source>
        <dbReference type="ARBA" id="ARBA00023163"/>
    </source>
</evidence>